<keyword evidence="1" id="KW-0238">DNA-binding</keyword>
<dbReference type="PROSITE" id="PS50943">
    <property type="entry name" value="HTH_CROC1"/>
    <property type="match status" value="1"/>
</dbReference>
<dbReference type="GO" id="GO:0003677">
    <property type="term" value="F:DNA binding"/>
    <property type="evidence" value="ECO:0007669"/>
    <property type="project" value="UniProtKB-KW"/>
</dbReference>
<dbReference type="SUPFAM" id="SSF47413">
    <property type="entry name" value="lambda repressor-like DNA-binding domains"/>
    <property type="match status" value="1"/>
</dbReference>
<dbReference type="InterPro" id="IPR010982">
    <property type="entry name" value="Lambda_DNA-bd_dom_sf"/>
</dbReference>
<dbReference type="Pfam" id="PF01381">
    <property type="entry name" value="HTH_3"/>
    <property type="match status" value="1"/>
</dbReference>
<dbReference type="PANTHER" id="PTHR46558">
    <property type="entry name" value="TRACRIPTIONAL REGULATORY PROTEIN-RELATED-RELATED"/>
    <property type="match status" value="1"/>
</dbReference>
<gene>
    <name evidence="4" type="ORF">CBF29_02055</name>
</gene>
<dbReference type="Proteomes" id="UP000287605">
    <property type="component" value="Unassembled WGS sequence"/>
</dbReference>
<dbReference type="PANTHER" id="PTHR46558:SF4">
    <property type="entry name" value="DNA-BIDING PHAGE PROTEIN"/>
    <property type="match status" value="1"/>
</dbReference>
<feature type="transmembrane region" description="Helical" evidence="2">
    <location>
        <begin position="85"/>
        <end position="106"/>
    </location>
</feature>
<reference evidence="4 5" key="1">
    <citation type="submission" date="2017-05" db="EMBL/GenBank/DDBJ databases">
        <title>Vagococcus spp. assemblies.</title>
        <authorList>
            <person name="Gulvik C.A."/>
        </authorList>
    </citation>
    <scope>NUCLEOTIDE SEQUENCE [LARGE SCALE GENOMIC DNA]</scope>
    <source>
        <strain evidence="4 5">CCUG 51432</strain>
    </source>
</reference>
<evidence type="ECO:0000256" key="2">
    <source>
        <dbReference type="SAM" id="Phobius"/>
    </source>
</evidence>
<feature type="domain" description="HTH cro/C1-type" evidence="3">
    <location>
        <begin position="7"/>
        <end position="61"/>
    </location>
</feature>
<organism evidence="4 5">
    <name type="scientific">Vagococcus elongatus</name>
    <dbReference type="NCBI Taxonomy" id="180344"/>
    <lineage>
        <taxon>Bacteria</taxon>
        <taxon>Bacillati</taxon>
        <taxon>Bacillota</taxon>
        <taxon>Bacilli</taxon>
        <taxon>Lactobacillales</taxon>
        <taxon>Enterococcaceae</taxon>
        <taxon>Vagococcus</taxon>
    </lineage>
</organism>
<keyword evidence="2" id="KW-1133">Transmembrane helix</keyword>
<evidence type="ECO:0000313" key="4">
    <source>
        <dbReference type="EMBL" id="RSU15138.1"/>
    </source>
</evidence>
<evidence type="ECO:0000259" key="3">
    <source>
        <dbReference type="PROSITE" id="PS50943"/>
    </source>
</evidence>
<dbReference type="EMBL" id="NGKA01000002">
    <property type="protein sequence ID" value="RSU15138.1"/>
    <property type="molecule type" value="Genomic_DNA"/>
</dbReference>
<feature type="transmembrane region" description="Helical" evidence="2">
    <location>
        <begin position="112"/>
        <end position="132"/>
    </location>
</feature>
<protein>
    <submittedName>
        <fullName evidence="4">Transcriptional regulator</fullName>
    </submittedName>
</protein>
<dbReference type="CDD" id="cd00093">
    <property type="entry name" value="HTH_XRE"/>
    <property type="match status" value="1"/>
</dbReference>
<sequence length="135" mass="15258">MDIGRKLKEARLASGMTQEQVAEKIGVSRQSISNWENEKNFPDIISVIHLSDVYGVSLDILLKGDDQMIKHLDESTNIIKSNKKLLTALALNFLVILLFIIFNSPISESKTLLFVMFTIIFLNSGAIFYQLIKKI</sequence>
<proteinExistence type="predicted"/>
<comment type="caution">
    <text evidence="4">The sequence shown here is derived from an EMBL/GenBank/DDBJ whole genome shotgun (WGS) entry which is preliminary data.</text>
</comment>
<dbReference type="InterPro" id="IPR001387">
    <property type="entry name" value="Cro/C1-type_HTH"/>
</dbReference>
<keyword evidence="2" id="KW-0812">Transmembrane</keyword>
<dbReference type="SMART" id="SM00530">
    <property type="entry name" value="HTH_XRE"/>
    <property type="match status" value="1"/>
</dbReference>
<accession>A0A430B4A4</accession>
<name>A0A430B4A4_9ENTE</name>
<dbReference type="AlphaFoldDB" id="A0A430B4A4"/>
<dbReference type="RefSeq" id="WP_126806765.1">
    <property type="nucleotide sequence ID" value="NZ_NGKA01000002.1"/>
</dbReference>
<evidence type="ECO:0000256" key="1">
    <source>
        <dbReference type="ARBA" id="ARBA00023125"/>
    </source>
</evidence>
<dbReference type="Gene3D" id="1.10.260.40">
    <property type="entry name" value="lambda repressor-like DNA-binding domains"/>
    <property type="match status" value="1"/>
</dbReference>
<evidence type="ECO:0000313" key="5">
    <source>
        <dbReference type="Proteomes" id="UP000287605"/>
    </source>
</evidence>
<keyword evidence="5" id="KW-1185">Reference proteome</keyword>
<keyword evidence="2" id="KW-0472">Membrane</keyword>
<dbReference type="OrthoDB" id="4427456at2"/>